<accession>A0ACB8Q5M6</accession>
<evidence type="ECO:0000313" key="1">
    <source>
        <dbReference type="EMBL" id="KAI0026755.1"/>
    </source>
</evidence>
<sequence>MSAKDVPTHLEHTPAPPFHPRIHLADIQPRPKFLQAWERLRHRQLHWLVECMSELVGVFMYCYAGMGAQAAYNLGNLGNLNGLGSVFEVGCAYAVGLGLGLVVCSANGPHFSPAITLVRVLFQGFPAWKGVRFVIAQLLGGYIAALLVYAQWRNLILEVEAALIAAGRYDAVNFTPQGIAGIFGLYVLPGSSLRWVFLNEFVTDFMLGLVIYACLDPTNFFAPPAAGPWLISFAFAIAIWGFSPAGLSANAARDVGGRLAALTIWGTDAAGGNYAAIAALTTFPATIAAFIFYEMFFVDSARVVPAAQREYIQAHALHMEHGSGTGDNALPSPDPEKVS</sequence>
<keyword evidence="2" id="KW-1185">Reference proteome</keyword>
<organism evidence="1 2">
    <name type="scientific">Vararia minispora EC-137</name>
    <dbReference type="NCBI Taxonomy" id="1314806"/>
    <lineage>
        <taxon>Eukaryota</taxon>
        <taxon>Fungi</taxon>
        <taxon>Dikarya</taxon>
        <taxon>Basidiomycota</taxon>
        <taxon>Agaricomycotina</taxon>
        <taxon>Agaricomycetes</taxon>
        <taxon>Russulales</taxon>
        <taxon>Lachnocladiaceae</taxon>
        <taxon>Vararia</taxon>
    </lineage>
</organism>
<protein>
    <submittedName>
        <fullName evidence="1">Aquaporin-like protein</fullName>
    </submittedName>
</protein>
<name>A0ACB8Q5M6_9AGAM</name>
<dbReference type="EMBL" id="MU274217">
    <property type="protein sequence ID" value="KAI0026755.1"/>
    <property type="molecule type" value="Genomic_DNA"/>
</dbReference>
<dbReference type="Proteomes" id="UP000814128">
    <property type="component" value="Unassembled WGS sequence"/>
</dbReference>
<reference evidence="1" key="2">
    <citation type="journal article" date="2022" name="New Phytol.">
        <title>Evolutionary transition to the ectomycorrhizal habit in the genomes of a hyperdiverse lineage of mushroom-forming fungi.</title>
        <authorList>
            <person name="Looney B."/>
            <person name="Miyauchi S."/>
            <person name="Morin E."/>
            <person name="Drula E."/>
            <person name="Courty P.E."/>
            <person name="Kohler A."/>
            <person name="Kuo A."/>
            <person name="LaButti K."/>
            <person name="Pangilinan J."/>
            <person name="Lipzen A."/>
            <person name="Riley R."/>
            <person name="Andreopoulos W."/>
            <person name="He G."/>
            <person name="Johnson J."/>
            <person name="Nolan M."/>
            <person name="Tritt A."/>
            <person name="Barry K.W."/>
            <person name="Grigoriev I.V."/>
            <person name="Nagy L.G."/>
            <person name="Hibbett D."/>
            <person name="Henrissat B."/>
            <person name="Matheny P.B."/>
            <person name="Labbe J."/>
            <person name="Martin F.M."/>
        </authorList>
    </citation>
    <scope>NUCLEOTIDE SEQUENCE</scope>
    <source>
        <strain evidence="1">EC-137</strain>
    </source>
</reference>
<gene>
    <name evidence="1" type="ORF">K488DRAFT_91935</name>
</gene>
<evidence type="ECO:0000313" key="2">
    <source>
        <dbReference type="Proteomes" id="UP000814128"/>
    </source>
</evidence>
<comment type="caution">
    <text evidence="1">The sequence shown here is derived from an EMBL/GenBank/DDBJ whole genome shotgun (WGS) entry which is preliminary data.</text>
</comment>
<proteinExistence type="predicted"/>
<reference evidence="1" key="1">
    <citation type="submission" date="2021-02" db="EMBL/GenBank/DDBJ databases">
        <authorList>
            <consortium name="DOE Joint Genome Institute"/>
            <person name="Ahrendt S."/>
            <person name="Looney B.P."/>
            <person name="Miyauchi S."/>
            <person name="Morin E."/>
            <person name="Drula E."/>
            <person name="Courty P.E."/>
            <person name="Chicoki N."/>
            <person name="Fauchery L."/>
            <person name="Kohler A."/>
            <person name="Kuo A."/>
            <person name="Labutti K."/>
            <person name="Pangilinan J."/>
            <person name="Lipzen A."/>
            <person name="Riley R."/>
            <person name="Andreopoulos W."/>
            <person name="He G."/>
            <person name="Johnson J."/>
            <person name="Barry K.W."/>
            <person name="Grigoriev I.V."/>
            <person name="Nagy L."/>
            <person name="Hibbett D."/>
            <person name="Henrissat B."/>
            <person name="Matheny P.B."/>
            <person name="Labbe J."/>
            <person name="Martin F."/>
        </authorList>
    </citation>
    <scope>NUCLEOTIDE SEQUENCE</scope>
    <source>
        <strain evidence="1">EC-137</strain>
    </source>
</reference>